<accession>A0A1M4ZNV2</accession>
<reference evidence="1 2" key="1">
    <citation type="submission" date="2016-11" db="EMBL/GenBank/DDBJ databases">
        <authorList>
            <person name="Jaros S."/>
            <person name="Januszkiewicz K."/>
            <person name="Wedrychowicz H."/>
        </authorList>
    </citation>
    <scope>NUCLEOTIDE SEQUENCE [LARGE SCALE GENOMIC DNA]</scope>
    <source>
        <strain evidence="1 2">DSM 18119</strain>
    </source>
</reference>
<protein>
    <submittedName>
        <fullName evidence="1">Uncharacterized protein</fullName>
    </submittedName>
</protein>
<name>A0A1M4ZNV2_9BACT</name>
<proteinExistence type="predicted"/>
<dbReference type="EMBL" id="FQUU01000007">
    <property type="protein sequence ID" value="SHF19678.1"/>
    <property type="molecule type" value="Genomic_DNA"/>
</dbReference>
<gene>
    <name evidence="1" type="ORF">SAMN02745131_02015</name>
</gene>
<dbReference type="Proteomes" id="UP000184048">
    <property type="component" value="Unassembled WGS sequence"/>
</dbReference>
<keyword evidence="2" id="KW-1185">Reference proteome</keyword>
<evidence type="ECO:0000313" key="2">
    <source>
        <dbReference type="Proteomes" id="UP000184048"/>
    </source>
</evidence>
<dbReference type="OrthoDB" id="680124at2"/>
<dbReference type="STRING" id="1121884.SAMN02745131_02015"/>
<evidence type="ECO:0000313" key="1">
    <source>
        <dbReference type="EMBL" id="SHF19678.1"/>
    </source>
</evidence>
<organism evidence="1 2">
    <name type="scientific">Flavisolibacter ginsengisoli DSM 18119</name>
    <dbReference type="NCBI Taxonomy" id="1121884"/>
    <lineage>
        <taxon>Bacteria</taxon>
        <taxon>Pseudomonadati</taxon>
        <taxon>Bacteroidota</taxon>
        <taxon>Chitinophagia</taxon>
        <taxon>Chitinophagales</taxon>
        <taxon>Chitinophagaceae</taxon>
        <taxon>Flavisolibacter</taxon>
    </lineage>
</organism>
<sequence length="76" mass="9445">MNLNYPVDFRLKDGTHVIVHKKEENNYDFFLTRLNSERHNFMWINGRIEESYETRFNEWQNEAIEKFQELLQHNNL</sequence>
<dbReference type="AlphaFoldDB" id="A0A1M4ZNV2"/>
<dbReference type="RefSeq" id="WP_139256403.1">
    <property type="nucleotide sequence ID" value="NZ_FQUU01000007.1"/>
</dbReference>